<evidence type="ECO:0000256" key="3">
    <source>
        <dbReference type="ARBA" id="ARBA00004818"/>
    </source>
</evidence>
<dbReference type="PRINTS" id="PR00413">
    <property type="entry name" value="HADHALOGNASE"/>
</dbReference>
<comment type="pathway">
    <text evidence="3 10">Organic acid metabolism; glycolate biosynthesis; glycolate from 2-phosphoglycolate: step 1/1.</text>
</comment>
<dbReference type="InterPro" id="IPR037512">
    <property type="entry name" value="PGPase_prok"/>
</dbReference>
<feature type="binding site" evidence="10">
    <location>
        <position position="9"/>
    </location>
    <ligand>
        <name>Mg(2+)</name>
        <dbReference type="ChEBI" id="CHEBI:18420"/>
    </ligand>
</feature>
<dbReference type="InterPro" id="IPR006439">
    <property type="entry name" value="HAD-SF_hydro_IA"/>
</dbReference>
<dbReference type="EMBL" id="RCHI01000005">
    <property type="protein sequence ID" value="RLL70966.1"/>
    <property type="molecule type" value="Genomic_DNA"/>
</dbReference>
<dbReference type="SFLD" id="SFLDG01129">
    <property type="entry name" value="C1.5:_HAD__Beta-PGM__Phosphata"/>
    <property type="match status" value="1"/>
</dbReference>
<dbReference type="EC" id="3.1.3.18" evidence="5 10"/>
<dbReference type="GO" id="GO:0046872">
    <property type="term" value="F:metal ion binding"/>
    <property type="evidence" value="ECO:0007669"/>
    <property type="project" value="UniProtKB-KW"/>
</dbReference>
<comment type="similarity">
    <text evidence="4 10">Belongs to the HAD-like hydrolase superfamily. CbbY/CbbZ/Gph/YieH family.</text>
</comment>
<dbReference type="SUPFAM" id="SSF56784">
    <property type="entry name" value="HAD-like"/>
    <property type="match status" value="1"/>
</dbReference>
<keyword evidence="12" id="KW-1185">Reference proteome</keyword>
<dbReference type="InterPro" id="IPR023198">
    <property type="entry name" value="PGP-like_dom2"/>
</dbReference>
<dbReference type="SFLD" id="SFLDS00003">
    <property type="entry name" value="Haloacid_Dehalogenase"/>
    <property type="match status" value="1"/>
</dbReference>
<dbReference type="CDD" id="cd07512">
    <property type="entry name" value="HAD_PGPase"/>
    <property type="match status" value="1"/>
</dbReference>
<dbReference type="Proteomes" id="UP000279673">
    <property type="component" value="Unassembled WGS sequence"/>
</dbReference>
<evidence type="ECO:0000256" key="7">
    <source>
        <dbReference type="ARBA" id="ARBA00022801"/>
    </source>
</evidence>
<dbReference type="Gene3D" id="1.10.150.240">
    <property type="entry name" value="Putative phosphatase, domain 2"/>
    <property type="match status" value="1"/>
</dbReference>
<sequence>MTLPALIFDLDGTLIDSVPDIHAASNEVLAENGFAPLTLMQVRGFIGRGVPHLVQCLLEASGAGGDELLQARLTAAFIARYDGAVGLTALFPGVREALTAFRAAGHPLAICTNKPLAPTSAVLRHFEIEPLFATIIGGDSLPARKPDPAPLLKAHQMLGGGRALYVGDSEVDAETAQRAGLPFLLFTEGYRKAPVSALPHAIAFSDFAMLPGIVAHWPWQADPASP</sequence>
<feature type="binding site" evidence="10">
    <location>
        <position position="11"/>
    </location>
    <ligand>
        <name>Mg(2+)</name>
        <dbReference type="ChEBI" id="CHEBI:18420"/>
    </ligand>
</feature>
<evidence type="ECO:0000256" key="2">
    <source>
        <dbReference type="ARBA" id="ARBA00001946"/>
    </source>
</evidence>
<dbReference type="GO" id="GO:0005975">
    <property type="term" value="P:carbohydrate metabolic process"/>
    <property type="evidence" value="ECO:0007669"/>
    <property type="project" value="InterPro"/>
</dbReference>
<dbReference type="Gene3D" id="3.40.50.1000">
    <property type="entry name" value="HAD superfamily/HAD-like"/>
    <property type="match status" value="1"/>
</dbReference>
<dbReference type="UniPathway" id="UPA00865">
    <property type="reaction ID" value="UER00834"/>
</dbReference>
<dbReference type="PANTHER" id="PTHR43434:SF1">
    <property type="entry name" value="PHOSPHOGLYCOLATE PHOSPHATASE"/>
    <property type="match status" value="1"/>
</dbReference>
<evidence type="ECO:0000256" key="1">
    <source>
        <dbReference type="ARBA" id="ARBA00000830"/>
    </source>
</evidence>
<feature type="binding site" evidence="10">
    <location>
        <position position="168"/>
    </location>
    <ligand>
        <name>Mg(2+)</name>
        <dbReference type="ChEBI" id="CHEBI:18420"/>
    </ligand>
</feature>
<dbReference type="NCBIfam" id="TIGR01449">
    <property type="entry name" value="PGP_bact"/>
    <property type="match status" value="1"/>
</dbReference>
<keyword evidence="6 10" id="KW-0479">Metal-binding</keyword>
<dbReference type="Pfam" id="PF13419">
    <property type="entry name" value="HAD_2"/>
    <property type="match status" value="1"/>
</dbReference>
<protein>
    <recommendedName>
        <fullName evidence="5 10">Phosphoglycolate phosphatase</fullName>
        <shortName evidence="10">PGP</shortName>
        <shortName evidence="10">PGPase</shortName>
        <ecNumber evidence="5 10">3.1.3.18</ecNumber>
    </recommendedName>
</protein>
<comment type="function">
    <text evidence="10">Specifically catalyzes the dephosphorylation of 2-phosphoglycolate. Is involved in the dissimilation of the intracellular 2-phosphoglycolate formed during the DNA repair of 3'-phosphoglycolate ends, a major class of DNA lesions induced by oxidative stress.</text>
</comment>
<dbReference type="HAMAP" id="MF_00495">
    <property type="entry name" value="GPH_hydrolase_bact"/>
    <property type="match status" value="1"/>
</dbReference>
<dbReference type="InterPro" id="IPR050155">
    <property type="entry name" value="HAD-like_hydrolase_sf"/>
</dbReference>
<feature type="active site" description="Nucleophile" evidence="10">
    <location>
        <position position="9"/>
    </location>
</feature>
<dbReference type="GO" id="GO:0008967">
    <property type="term" value="F:phosphoglycolate phosphatase activity"/>
    <property type="evidence" value="ECO:0007669"/>
    <property type="project" value="UniProtKB-UniRule"/>
</dbReference>
<dbReference type="GO" id="GO:0046295">
    <property type="term" value="P:glycolate biosynthetic process"/>
    <property type="evidence" value="ECO:0007669"/>
    <property type="project" value="UniProtKB-UniRule"/>
</dbReference>
<dbReference type="InterPro" id="IPR036412">
    <property type="entry name" value="HAD-like_sf"/>
</dbReference>
<dbReference type="RefSeq" id="WP_121532235.1">
    <property type="nucleotide sequence ID" value="NZ_RCHI01000005.1"/>
</dbReference>
<keyword evidence="7 10" id="KW-0378">Hydrolase</keyword>
<evidence type="ECO:0000256" key="4">
    <source>
        <dbReference type="ARBA" id="ARBA00006171"/>
    </source>
</evidence>
<organism evidence="11 12">
    <name type="scientific">Paenirhodobacter hankyongi</name>
    <dbReference type="NCBI Taxonomy" id="2294033"/>
    <lineage>
        <taxon>Bacteria</taxon>
        <taxon>Pseudomonadati</taxon>
        <taxon>Pseudomonadota</taxon>
        <taxon>Alphaproteobacteria</taxon>
        <taxon>Rhodobacterales</taxon>
        <taxon>Rhodobacter group</taxon>
        <taxon>Paenirhodobacter</taxon>
    </lineage>
</organism>
<evidence type="ECO:0000256" key="10">
    <source>
        <dbReference type="HAMAP-Rule" id="MF_00495"/>
    </source>
</evidence>
<dbReference type="InterPro" id="IPR023214">
    <property type="entry name" value="HAD_sf"/>
</dbReference>
<evidence type="ECO:0000256" key="9">
    <source>
        <dbReference type="ARBA" id="ARBA00023277"/>
    </source>
</evidence>
<comment type="cofactor">
    <cofactor evidence="2 10">
        <name>Mg(2+)</name>
        <dbReference type="ChEBI" id="CHEBI:18420"/>
    </cofactor>
</comment>
<evidence type="ECO:0000256" key="8">
    <source>
        <dbReference type="ARBA" id="ARBA00022842"/>
    </source>
</evidence>
<evidence type="ECO:0000256" key="6">
    <source>
        <dbReference type="ARBA" id="ARBA00022723"/>
    </source>
</evidence>
<keyword evidence="9 10" id="KW-0119">Carbohydrate metabolism</keyword>
<dbReference type="PANTHER" id="PTHR43434">
    <property type="entry name" value="PHOSPHOGLYCOLATE PHOSPHATASE"/>
    <property type="match status" value="1"/>
</dbReference>
<dbReference type="InterPro" id="IPR041492">
    <property type="entry name" value="HAD_2"/>
</dbReference>
<accession>A0A421BRP4</accession>
<evidence type="ECO:0000256" key="5">
    <source>
        <dbReference type="ARBA" id="ARBA00013078"/>
    </source>
</evidence>
<evidence type="ECO:0000313" key="12">
    <source>
        <dbReference type="Proteomes" id="UP000279673"/>
    </source>
</evidence>
<name>A0A421BRP4_9RHOB</name>
<dbReference type="GO" id="GO:0005829">
    <property type="term" value="C:cytosol"/>
    <property type="evidence" value="ECO:0007669"/>
    <property type="project" value="TreeGrafter"/>
</dbReference>
<reference evidence="11 12" key="1">
    <citation type="submission" date="2018-10" db="EMBL/GenBank/DDBJ databases">
        <title>Rhodobacter sp . BO-81.</title>
        <authorList>
            <person name="Im W.T."/>
        </authorList>
    </citation>
    <scope>NUCLEOTIDE SEQUENCE [LARGE SCALE GENOMIC DNA]</scope>
    <source>
        <strain evidence="11 12">BO-81</strain>
    </source>
</reference>
<dbReference type="NCBIfam" id="TIGR01549">
    <property type="entry name" value="HAD-SF-IA-v1"/>
    <property type="match status" value="1"/>
</dbReference>
<keyword evidence="8 10" id="KW-0460">Magnesium</keyword>
<gene>
    <name evidence="11" type="primary">gph</name>
    <name evidence="11" type="ORF">DYS74_06955</name>
</gene>
<proteinExistence type="inferred from homology"/>
<evidence type="ECO:0000313" key="11">
    <source>
        <dbReference type="EMBL" id="RLL70966.1"/>
    </source>
</evidence>
<comment type="caution">
    <text evidence="11">The sequence shown here is derived from an EMBL/GenBank/DDBJ whole genome shotgun (WGS) entry which is preliminary data.</text>
</comment>
<comment type="catalytic activity">
    <reaction evidence="1 10">
        <text>2-phosphoglycolate + H2O = glycolate + phosphate</text>
        <dbReference type="Rhea" id="RHEA:14369"/>
        <dbReference type="ChEBI" id="CHEBI:15377"/>
        <dbReference type="ChEBI" id="CHEBI:29805"/>
        <dbReference type="ChEBI" id="CHEBI:43474"/>
        <dbReference type="ChEBI" id="CHEBI:58033"/>
        <dbReference type="EC" id="3.1.3.18"/>
    </reaction>
</comment>
<dbReference type="AlphaFoldDB" id="A0A421BRP4"/>
<dbReference type="GO" id="GO:0006281">
    <property type="term" value="P:DNA repair"/>
    <property type="evidence" value="ECO:0007669"/>
    <property type="project" value="TreeGrafter"/>
</dbReference>